<keyword evidence="5" id="KW-0949">S-adenosyl-L-methionine</keyword>
<dbReference type="Gene3D" id="3.40.1010.10">
    <property type="entry name" value="Cobalt-precorrin-4 Transmethylase, Domain 1"/>
    <property type="match status" value="1"/>
</dbReference>
<dbReference type="Gene3D" id="3.30.950.10">
    <property type="entry name" value="Methyltransferase, Cobalt-precorrin-4 Transmethylase, Domain 2"/>
    <property type="match status" value="1"/>
</dbReference>
<sequence length="258" mass="28168">MSGTSAGVRHLIAIGIGAGDPRHLTLEAVDALGRTDVFFLPDKGKRTERLLRVRAEILREHAADSARTVAMPDPPRDRTTAGTDEYRAQVDDWRRRRAEQWARVVHEELAPGETGAFLVWGDPALYDSTLDVLAEIRAAGDLTCEVVPGISSISALAAHHGTTWTRVGRPVRITTGRPGVDRPDLSEDTLVMLDVPAAIAARRGGGWWIHWGAYVGTPDELSVAGPLDEVADRIAELRAEARDRHGWIMDSCLLRPPS</sequence>
<reference evidence="7" key="3">
    <citation type="submission" date="2023-12" db="EMBL/GenBank/DDBJ databases">
        <authorList>
            <person name="Sun Q."/>
            <person name="Inoue M."/>
        </authorList>
    </citation>
    <scope>NUCLEOTIDE SEQUENCE</scope>
    <source>
        <strain evidence="7">JCM 9687</strain>
    </source>
</reference>
<dbReference type="InterPro" id="IPR014776">
    <property type="entry name" value="4pyrrole_Mease_sub2"/>
</dbReference>
<dbReference type="NCBIfam" id="TIGR02434">
    <property type="entry name" value="CobF"/>
    <property type="match status" value="1"/>
</dbReference>
<keyword evidence="9" id="KW-1185">Reference proteome</keyword>
<keyword evidence="4" id="KW-0808">Transferase</keyword>
<evidence type="ECO:0000256" key="5">
    <source>
        <dbReference type="ARBA" id="ARBA00022691"/>
    </source>
</evidence>
<dbReference type="Proteomes" id="UP001500483">
    <property type="component" value="Unassembled WGS sequence"/>
</dbReference>
<keyword evidence="2" id="KW-0169">Cobalamin biosynthesis</keyword>
<dbReference type="InterPro" id="IPR035996">
    <property type="entry name" value="4pyrrol_Methylase_sf"/>
</dbReference>
<evidence type="ECO:0000259" key="6">
    <source>
        <dbReference type="Pfam" id="PF00590"/>
    </source>
</evidence>
<name>A0ABP6RJL4_9PSEU</name>
<accession>A0ABP6RJL4</accession>
<dbReference type="SUPFAM" id="SSF53790">
    <property type="entry name" value="Tetrapyrrole methylase"/>
    <property type="match status" value="1"/>
</dbReference>
<dbReference type="InterPro" id="IPR014777">
    <property type="entry name" value="4pyrrole_Mease_sub1"/>
</dbReference>
<organism evidence="7 9">
    <name type="scientific">Saccharopolyspora gregorii</name>
    <dbReference type="NCBI Taxonomy" id="33914"/>
    <lineage>
        <taxon>Bacteria</taxon>
        <taxon>Bacillati</taxon>
        <taxon>Actinomycetota</taxon>
        <taxon>Actinomycetes</taxon>
        <taxon>Pseudonocardiales</taxon>
        <taxon>Pseudonocardiaceae</taxon>
        <taxon>Saccharopolyspora</taxon>
    </lineage>
</organism>
<evidence type="ECO:0000313" key="9">
    <source>
        <dbReference type="Proteomes" id="UP001500483"/>
    </source>
</evidence>
<dbReference type="PANTHER" id="PTHR43467">
    <property type="entry name" value="COBALT-PRECORRIN-2 C(20)-METHYLTRANSFERASE"/>
    <property type="match status" value="1"/>
</dbReference>
<keyword evidence="3" id="KW-0489">Methyltransferase</keyword>
<dbReference type="RefSeq" id="WP_344924807.1">
    <property type="nucleotide sequence ID" value="NZ_BAAAYK010000037.1"/>
</dbReference>
<dbReference type="Pfam" id="PF00590">
    <property type="entry name" value="TP_methylase"/>
    <property type="match status" value="1"/>
</dbReference>
<evidence type="ECO:0000256" key="1">
    <source>
        <dbReference type="ARBA" id="ARBA00004953"/>
    </source>
</evidence>
<dbReference type="PANTHER" id="PTHR43467:SF1">
    <property type="entry name" value="PRECORRIN-6A SYNTHASE [DEACETYLATING]"/>
    <property type="match status" value="1"/>
</dbReference>
<dbReference type="PIRSF" id="PIRSF036525">
    <property type="entry name" value="CobF"/>
    <property type="match status" value="1"/>
</dbReference>
<dbReference type="InterPro" id="IPR000878">
    <property type="entry name" value="4pyrrol_Mease"/>
</dbReference>
<reference evidence="9" key="2">
    <citation type="journal article" date="2019" name="Int. J. Syst. Evol. Microbiol.">
        <title>The Global Catalogue of Microorganisms (GCM) 10K type strain sequencing project: providing services to taxonomists for standard genome sequencing and annotation.</title>
        <authorList>
            <consortium name="The Broad Institute Genomics Platform"/>
            <consortium name="The Broad Institute Genome Sequencing Center for Infectious Disease"/>
            <person name="Wu L."/>
            <person name="Ma J."/>
        </authorList>
    </citation>
    <scope>NUCLEOTIDE SEQUENCE [LARGE SCALE GENOMIC DNA]</scope>
    <source>
        <strain evidence="9">JCM 9687</strain>
    </source>
</reference>
<evidence type="ECO:0000313" key="8">
    <source>
        <dbReference type="EMBL" id="GAA3366194.1"/>
    </source>
</evidence>
<comment type="caution">
    <text evidence="7">The sequence shown here is derived from an EMBL/GenBank/DDBJ whole genome shotgun (WGS) entry which is preliminary data.</text>
</comment>
<evidence type="ECO:0000256" key="3">
    <source>
        <dbReference type="ARBA" id="ARBA00022603"/>
    </source>
</evidence>
<dbReference type="EMBL" id="BAAAYK010000038">
    <property type="protein sequence ID" value="GAA3366194.1"/>
    <property type="molecule type" value="Genomic_DNA"/>
</dbReference>
<comment type="pathway">
    <text evidence="1">Cofactor biosynthesis; adenosylcobalamin biosynthesis.</text>
</comment>
<dbReference type="CDD" id="cd11643">
    <property type="entry name" value="Precorrin-6A-synthase"/>
    <property type="match status" value="1"/>
</dbReference>
<reference evidence="7" key="1">
    <citation type="journal article" date="2014" name="Int. J. Syst. Evol. Microbiol.">
        <title>Complete genome of a new Firmicutes species belonging to the dominant human colonic microbiota ('Ruminococcus bicirculans') reveals two chromosomes and a selective capacity to utilize plant glucans.</title>
        <authorList>
            <consortium name="NISC Comparative Sequencing Program"/>
            <person name="Wegmann U."/>
            <person name="Louis P."/>
            <person name="Goesmann A."/>
            <person name="Henrissat B."/>
            <person name="Duncan S.H."/>
            <person name="Flint H.J."/>
        </authorList>
    </citation>
    <scope>NUCLEOTIDE SEQUENCE</scope>
    <source>
        <strain evidence="7">JCM 9687</strain>
    </source>
</reference>
<gene>
    <name evidence="7" type="primary">cobF_1</name>
    <name evidence="8" type="synonym">cobF_2</name>
    <name evidence="7" type="ORF">GCM10020366_11680</name>
    <name evidence="8" type="ORF">GCM10020366_69100</name>
</gene>
<evidence type="ECO:0000256" key="4">
    <source>
        <dbReference type="ARBA" id="ARBA00022679"/>
    </source>
</evidence>
<evidence type="ECO:0000313" key="7">
    <source>
        <dbReference type="EMBL" id="GAA3354571.1"/>
    </source>
</evidence>
<protein>
    <submittedName>
        <fullName evidence="7">Precorrin-6A synthase (Deacetylating)</fullName>
    </submittedName>
</protein>
<feature type="domain" description="Tetrapyrrole methylase" evidence="6">
    <location>
        <begin position="11"/>
        <end position="230"/>
    </location>
</feature>
<proteinExistence type="predicted"/>
<dbReference type="InterPro" id="IPR012797">
    <property type="entry name" value="CobF"/>
</dbReference>
<evidence type="ECO:0000256" key="2">
    <source>
        <dbReference type="ARBA" id="ARBA00022573"/>
    </source>
</evidence>
<dbReference type="EMBL" id="BAAAYK010000037">
    <property type="protein sequence ID" value="GAA3354571.1"/>
    <property type="molecule type" value="Genomic_DNA"/>
</dbReference>